<feature type="transmembrane region" description="Helical" evidence="10">
    <location>
        <begin position="298"/>
        <end position="318"/>
    </location>
</feature>
<dbReference type="PRINTS" id="PR00007">
    <property type="entry name" value="COMPLEMNTC1Q"/>
</dbReference>
<proteinExistence type="inferred from homology"/>
<keyword evidence="9" id="KW-1015">Disulfide bond</keyword>
<feature type="binding site" evidence="8">
    <location>
        <position position="163"/>
    </location>
    <ligand>
        <name>Na(+)</name>
        <dbReference type="ChEBI" id="CHEBI:29101"/>
        <label>1</label>
    </ligand>
</feature>
<keyword evidence="4 10" id="KW-0812">Transmembrane</keyword>
<comment type="similarity">
    <text evidence="2">Belongs to the sodium:neurotransmitter symporter (SNF) (TC 2.A.22) family.</text>
</comment>
<dbReference type="PANTHER" id="PTHR11616">
    <property type="entry name" value="SODIUM/CHLORIDE DEPENDENT TRANSPORTER"/>
    <property type="match status" value="1"/>
</dbReference>
<evidence type="ECO:0000313" key="12">
    <source>
        <dbReference type="EMBL" id="KAK3082621.1"/>
    </source>
</evidence>
<reference evidence="12" key="1">
    <citation type="submission" date="2019-08" db="EMBL/GenBank/DDBJ databases">
        <title>The improved chromosome-level genome for the pearl oyster Pinctada fucata martensii using PacBio sequencing and Hi-C.</title>
        <authorList>
            <person name="Zheng Z."/>
        </authorList>
    </citation>
    <scope>NUCLEOTIDE SEQUENCE</scope>
    <source>
        <strain evidence="12">ZZ-2019</strain>
        <tissue evidence="12">Adductor muscle</tissue>
    </source>
</reference>
<dbReference type="PROSITE" id="PS50871">
    <property type="entry name" value="C1Q"/>
    <property type="match status" value="1"/>
</dbReference>
<feature type="binding site" evidence="8">
    <location>
        <position position="455"/>
    </location>
    <ligand>
        <name>Na(+)</name>
        <dbReference type="ChEBI" id="CHEBI:29101"/>
        <label>1</label>
    </ligand>
</feature>
<feature type="transmembrane region" description="Helical" evidence="10">
    <location>
        <begin position="482"/>
        <end position="501"/>
    </location>
</feature>
<dbReference type="SUPFAM" id="SSF49842">
    <property type="entry name" value="TNF-like"/>
    <property type="match status" value="1"/>
</dbReference>
<dbReference type="PRINTS" id="PR00176">
    <property type="entry name" value="NANEUSMPORT"/>
</dbReference>
<feature type="domain" description="C1q" evidence="11">
    <location>
        <begin position="1"/>
        <end position="140"/>
    </location>
</feature>
<comment type="caution">
    <text evidence="12">The sequence shown here is derived from an EMBL/GenBank/DDBJ whole genome shotgun (WGS) entry which is preliminary data.</text>
</comment>
<evidence type="ECO:0000256" key="2">
    <source>
        <dbReference type="ARBA" id="ARBA00006459"/>
    </source>
</evidence>
<feature type="non-terminal residue" evidence="12">
    <location>
        <position position="1"/>
    </location>
</feature>
<keyword evidence="3" id="KW-0813">Transport</keyword>
<keyword evidence="5 10" id="KW-1133">Transmembrane helix</keyword>
<dbReference type="Pfam" id="PF00209">
    <property type="entry name" value="SNF"/>
    <property type="match status" value="1"/>
</dbReference>
<dbReference type="SUPFAM" id="SSF161070">
    <property type="entry name" value="SNF-like"/>
    <property type="match status" value="1"/>
</dbReference>
<gene>
    <name evidence="12" type="ORF">FSP39_000641</name>
</gene>
<keyword evidence="6 10" id="KW-0472">Membrane</keyword>
<evidence type="ECO:0000256" key="10">
    <source>
        <dbReference type="SAM" id="Phobius"/>
    </source>
</evidence>
<feature type="binding site" evidence="8">
    <location>
        <position position="451"/>
    </location>
    <ligand>
        <name>Na(+)</name>
        <dbReference type="ChEBI" id="CHEBI:29101"/>
        <label>1</label>
    </ligand>
</feature>
<evidence type="ECO:0000313" key="13">
    <source>
        <dbReference type="Proteomes" id="UP001186944"/>
    </source>
</evidence>
<keyword evidence="8" id="KW-0479">Metal-binding</keyword>
<sequence>ASAVAFSAGITRTTQLNHSEILVYDRIFTNIGSGYDSSTGRFKCPNSGIYVFQMHSVSNQGKHVWTELYHNGYYICSMYGHASGDYASGGNSVVLHLSRGDEVFVQAVSANQGASTNIYGATDEVYSTFSGYLVSPVFEEYAINERAAWGNQLEFILTCVGFAVGLGNVWRFPYLAFKNGGGLGYAMVIVSALIALYYDVVIAWCLYYFFASWTTHLPWQDCDKTWNTCECQDGNQNFSLVDPWQGRRNSCRKQRVLGVTSKFEETGGVKWDVTLCNLLAWTIVFIVLSKGIKSLGKVVYFTATFPYILLTALLIRGLTLEGHYDGIMYYLTPDFSKLTDAQVWSDAAVQIFYSLSACSGGLIAMASYNKFNNNCLRDAFLVPIINCLTSFYAGFVIFSVLGFMAHAKGVPVDEVAKGGPGLTFVVYPEGLAQMPAAPVWSFLFFFMMATLGFSSQFSIVETVITGLIDEFSYFSKTTFRRIGFRFCICAIGFLLGLPMTTRGGVYMLNVVDHFVGGFPLLFVGLFELVSINYIYGFWRYKRDIEMMLGSGIAVQICFFYFGTAWMLVSPLALLAVICFTAYQTEPYTDNGYVYPDVAQALGWLIVLAPLICIPCWFVFYSCKNGLWKLCVQLNFHQEDWGPALEENRTGRYAKNVNTHEMNDYDSPAGNAYPTKDAINNGYTVDIPNNGVMTETYDPAPMNGMKNPAYIEDDTDKTKF</sequence>
<evidence type="ECO:0000256" key="5">
    <source>
        <dbReference type="ARBA" id="ARBA00022989"/>
    </source>
</evidence>
<evidence type="ECO:0000259" key="11">
    <source>
        <dbReference type="PROSITE" id="PS50871"/>
    </source>
</evidence>
<evidence type="ECO:0000256" key="8">
    <source>
        <dbReference type="PIRSR" id="PIRSR600175-1"/>
    </source>
</evidence>
<dbReference type="GO" id="GO:0035725">
    <property type="term" value="P:sodium ion transmembrane transport"/>
    <property type="evidence" value="ECO:0007669"/>
    <property type="project" value="TreeGrafter"/>
</dbReference>
<keyword evidence="8" id="KW-0915">Sodium</keyword>
<comment type="subcellular location">
    <subcellularLocation>
        <location evidence="1">Membrane</location>
        <topology evidence="1">Multi-pass membrane protein</topology>
    </subcellularLocation>
</comment>
<feature type="transmembrane region" description="Helical" evidence="10">
    <location>
        <begin position="380"/>
        <end position="405"/>
    </location>
</feature>
<keyword evidence="7" id="KW-0325">Glycoprotein</keyword>
<feature type="transmembrane region" description="Helical" evidence="10">
    <location>
        <begin position="182"/>
        <end position="210"/>
    </location>
</feature>
<dbReference type="GO" id="GO:0046872">
    <property type="term" value="F:metal ion binding"/>
    <property type="evidence" value="ECO:0007669"/>
    <property type="project" value="UniProtKB-KW"/>
</dbReference>
<accession>A0AA89BHI6</accession>
<dbReference type="InterPro" id="IPR001073">
    <property type="entry name" value="C1q_dom"/>
</dbReference>
<dbReference type="SMART" id="SM00110">
    <property type="entry name" value="C1Q"/>
    <property type="match status" value="1"/>
</dbReference>
<feature type="transmembrane region" description="Helical" evidence="10">
    <location>
        <begin position="556"/>
        <end position="582"/>
    </location>
</feature>
<feature type="transmembrane region" description="Helical" evidence="10">
    <location>
        <begin position="439"/>
        <end position="461"/>
    </location>
</feature>
<evidence type="ECO:0000256" key="7">
    <source>
        <dbReference type="ARBA" id="ARBA00023180"/>
    </source>
</evidence>
<feature type="binding site" evidence="8">
    <location>
        <position position="386"/>
    </location>
    <ligand>
        <name>Na(+)</name>
        <dbReference type="ChEBI" id="CHEBI:29101"/>
        <label>1</label>
    </ligand>
</feature>
<dbReference type="Gene3D" id="2.60.120.40">
    <property type="match status" value="1"/>
</dbReference>
<dbReference type="AlphaFoldDB" id="A0AA89BHI6"/>
<dbReference type="InterPro" id="IPR000175">
    <property type="entry name" value="Na/ntran_symport"/>
</dbReference>
<feature type="binding site" evidence="8">
    <location>
        <position position="168"/>
    </location>
    <ligand>
        <name>Na(+)</name>
        <dbReference type="ChEBI" id="CHEBI:29101"/>
        <label>1</label>
    </ligand>
</feature>
<dbReference type="GO" id="GO:0006865">
    <property type="term" value="P:amino acid transport"/>
    <property type="evidence" value="ECO:0007669"/>
    <property type="project" value="TreeGrafter"/>
</dbReference>
<name>A0AA89BHI6_PINIB</name>
<dbReference type="Proteomes" id="UP001186944">
    <property type="component" value="Unassembled WGS sequence"/>
</dbReference>
<dbReference type="InterPro" id="IPR008983">
    <property type="entry name" value="Tumour_necrosis_fac-like_dom"/>
</dbReference>
<protein>
    <recommendedName>
        <fullName evidence="11">C1q domain-containing protein</fullName>
    </recommendedName>
</protein>
<feature type="binding site" evidence="8">
    <location>
        <position position="161"/>
    </location>
    <ligand>
        <name>Na(+)</name>
        <dbReference type="ChEBI" id="CHEBI:29101"/>
        <label>1</label>
    </ligand>
</feature>
<dbReference type="EMBL" id="VSWD01000014">
    <property type="protein sequence ID" value="KAK3082621.1"/>
    <property type="molecule type" value="Genomic_DNA"/>
</dbReference>
<evidence type="ECO:0000256" key="4">
    <source>
        <dbReference type="ARBA" id="ARBA00022692"/>
    </source>
</evidence>
<evidence type="ECO:0000256" key="9">
    <source>
        <dbReference type="PIRSR" id="PIRSR600175-2"/>
    </source>
</evidence>
<feature type="binding site" evidence="8">
    <location>
        <position position="164"/>
    </location>
    <ligand>
        <name>Na(+)</name>
        <dbReference type="ChEBI" id="CHEBI:29101"/>
        <label>1</label>
    </ligand>
</feature>
<dbReference type="GO" id="GO:0005886">
    <property type="term" value="C:plasma membrane"/>
    <property type="evidence" value="ECO:0007669"/>
    <property type="project" value="TreeGrafter"/>
</dbReference>
<organism evidence="12 13">
    <name type="scientific">Pinctada imbricata</name>
    <name type="common">Atlantic pearl-oyster</name>
    <name type="synonym">Pinctada martensii</name>
    <dbReference type="NCBI Taxonomy" id="66713"/>
    <lineage>
        <taxon>Eukaryota</taxon>
        <taxon>Metazoa</taxon>
        <taxon>Spiralia</taxon>
        <taxon>Lophotrochozoa</taxon>
        <taxon>Mollusca</taxon>
        <taxon>Bivalvia</taxon>
        <taxon>Autobranchia</taxon>
        <taxon>Pteriomorphia</taxon>
        <taxon>Pterioida</taxon>
        <taxon>Pterioidea</taxon>
        <taxon>Pteriidae</taxon>
        <taxon>Pinctada</taxon>
    </lineage>
</organism>
<dbReference type="PANTHER" id="PTHR11616:SF321">
    <property type="entry name" value="SODIUM-DEPENDENT NUTRIENT AMINO ACID TRANSPORTER 1-RELATED"/>
    <property type="match status" value="1"/>
</dbReference>
<feature type="transmembrane region" description="Helical" evidence="10">
    <location>
        <begin position="602"/>
        <end position="619"/>
    </location>
</feature>
<evidence type="ECO:0000256" key="3">
    <source>
        <dbReference type="ARBA" id="ARBA00022448"/>
    </source>
</evidence>
<keyword evidence="13" id="KW-1185">Reference proteome</keyword>
<feature type="disulfide bond" evidence="9">
    <location>
        <begin position="222"/>
        <end position="231"/>
    </location>
</feature>
<feature type="binding site" evidence="8">
    <location>
        <position position="354"/>
    </location>
    <ligand>
        <name>Na(+)</name>
        <dbReference type="ChEBI" id="CHEBI:29101"/>
        <label>1</label>
    </ligand>
</feature>
<evidence type="ECO:0000256" key="1">
    <source>
        <dbReference type="ARBA" id="ARBA00004141"/>
    </source>
</evidence>
<feature type="transmembrane region" description="Helical" evidence="10">
    <location>
        <begin position="347"/>
        <end position="368"/>
    </location>
</feature>
<dbReference type="Pfam" id="PF00386">
    <property type="entry name" value="C1q"/>
    <property type="match status" value="1"/>
</dbReference>
<dbReference type="InterPro" id="IPR037272">
    <property type="entry name" value="SNS_sf"/>
</dbReference>
<dbReference type="PROSITE" id="PS50267">
    <property type="entry name" value="NA_NEUROTRAN_SYMP_3"/>
    <property type="match status" value="1"/>
</dbReference>
<feature type="transmembrane region" description="Helical" evidence="10">
    <location>
        <begin position="153"/>
        <end position="170"/>
    </location>
</feature>
<feature type="transmembrane region" description="Helical" evidence="10">
    <location>
        <begin position="513"/>
        <end position="535"/>
    </location>
</feature>
<evidence type="ECO:0000256" key="6">
    <source>
        <dbReference type="ARBA" id="ARBA00023136"/>
    </source>
</evidence>